<protein>
    <submittedName>
        <fullName evidence="1">Uncharacterized protein</fullName>
    </submittedName>
</protein>
<keyword evidence="2" id="KW-1185">Reference proteome</keyword>
<dbReference type="Proteomes" id="UP001064048">
    <property type="component" value="Chromosome 21"/>
</dbReference>
<name>A0ACC0KCN8_CHOFU</name>
<dbReference type="EMBL" id="CM046121">
    <property type="protein sequence ID" value="KAI8434223.1"/>
    <property type="molecule type" value="Genomic_DNA"/>
</dbReference>
<sequence length="1276" mass="145897">MRNLELWDVNVRNLAINDKDRSAVCCYGHGEGSSRGELYTCSHNLILRNFDDGEIKWSKDLKELASPENNAVNITYLTLANALCVGLTNGELFTVSNFGNSCELTGVCQAGLLAMEWSPDQELLVLVTKDMNTILMSCTFDPIYETSLLDKEFGEQQFITVGWGKKETQFHGSEGKQAAKVKNEISTDPKAQSNDAIKITWRGNGDLYAVGFTMDGIRRFKVFDREGHLQYTSEPHQGLEANLSWRPSGNVIATTQKLADKYEVAFFEKNGLKHGEFTIPVDSQTEVRDLQWSCDSEILAVQCYNPMNKSDSVLLFTTGNYHWYLKQTLTFNSNQEISKVIWDNDFDIANNKKLHLVMNDGKQYTYFWIWNINHSRGTCHDDDAVVAVIDGNKLLCTGFRQTVVPPPMASLEIELDSCVNSVHFAPKKYDNNGSPNSFFVCTTDGKLVFYKQTEKFPLKYEVLKTIALENYDFPFQCYNWFWVNDITVICIMVDNVNTHLLTEYAIESEKITKINSEYLPEPVTRIQAHPTESMAVFLQVTNGNLLQYDIGGGAMCPQDVTFSVSCPKFDVVSLDENLHFLGLTHKGTLFLNDAKILSNVSSFFVHTHFLLLTTLQHLLLCVELTPNGINALGEYHKNESSHIYKRKIERGSKLVIVVPNDTRTIFQMPRGNLEAIQPRPLSLKIIGQYLDSCKYHEAFDLMRKQRINLNLLNDHDPARFEKSIDIFLESIKNNTWLSLFLSDLEDVDVTKTMYSSSYADRKDVVKKESDHKIKTICQSIRSRLMSRPDKDAKILPILTTFVKINTVEDLEAALTLIKELKFQESGGSKLPVGSDEALKYLLYMVDVNKLFDVALGMYDFDLVLLVANKSQKDPKEYVPMLNEFNDMEENYKRYSINKHLKRFTRAVQCLAKCGPGKFEELKTFVKYHSLYREALRLFTREDDIYKEISEDFGLHLKLQKHYTEAGIVYERANNIEKAIECYKEALDWELLIKLLSTHPKDELSKICWELANTLKDEKRHKEGLTLLEHFCENKEDAILYAIQGRQYKSALRLCSQHNLSEIINNQLLPALIEEYKNLQELIERNWSTFIKQRERLFIVRENKKMAPEIDISYANKDSDLYSDAGSTIASSQSRSSSRTFRSSKNRRKHERKVASLKEGSQYEDVALVMALHNLITSSFELRLQAKEVNTVLSCLDKDHDALLLQTCLEKLLKEMKDSFKDIWTNELLIEATSAAIAAQNVPEGCSILPQGIGSLEPHLRIAPVIEGYCWKLEGLD</sequence>
<evidence type="ECO:0000313" key="1">
    <source>
        <dbReference type="EMBL" id="KAI8434223.1"/>
    </source>
</evidence>
<evidence type="ECO:0000313" key="2">
    <source>
        <dbReference type="Proteomes" id="UP001064048"/>
    </source>
</evidence>
<accession>A0ACC0KCN8</accession>
<proteinExistence type="predicted"/>
<reference evidence="1 2" key="1">
    <citation type="journal article" date="2022" name="Genome Biol. Evol.">
        <title>The Spruce Budworm Genome: Reconstructing the Evolutionary History of Antifreeze Proteins.</title>
        <authorList>
            <person name="Beliveau C."/>
            <person name="Gagne P."/>
            <person name="Picq S."/>
            <person name="Vernygora O."/>
            <person name="Keeling C.I."/>
            <person name="Pinkney K."/>
            <person name="Doucet D."/>
            <person name="Wen F."/>
            <person name="Johnston J.S."/>
            <person name="Maaroufi H."/>
            <person name="Boyle B."/>
            <person name="Laroche J."/>
            <person name="Dewar K."/>
            <person name="Juretic N."/>
            <person name="Blackburn G."/>
            <person name="Nisole A."/>
            <person name="Brunet B."/>
            <person name="Brandao M."/>
            <person name="Lumley L."/>
            <person name="Duan J."/>
            <person name="Quan G."/>
            <person name="Lucarotti C.J."/>
            <person name="Roe A.D."/>
            <person name="Sperling F.A.H."/>
            <person name="Levesque R.C."/>
            <person name="Cusson M."/>
        </authorList>
    </citation>
    <scope>NUCLEOTIDE SEQUENCE [LARGE SCALE GENOMIC DNA]</scope>
    <source>
        <strain evidence="1">Glfc:IPQL:Cfum</strain>
    </source>
</reference>
<gene>
    <name evidence="1" type="ORF">MSG28_012328</name>
</gene>
<comment type="caution">
    <text evidence="1">The sequence shown here is derived from an EMBL/GenBank/DDBJ whole genome shotgun (WGS) entry which is preliminary data.</text>
</comment>
<organism evidence="1 2">
    <name type="scientific">Choristoneura fumiferana</name>
    <name type="common">Spruce budworm moth</name>
    <name type="synonym">Archips fumiferana</name>
    <dbReference type="NCBI Taxonomy" id="7141"/>
    <lineage>
        <taxon>Eukaryota</taxon>
        <taxon>Metazoa</taxon>
        <taxon>Ecdysozoa</taxon>
        <taxon>Arthropoda</taxon>
        <taxon>Hexapoda</taxon>
        <taxon>Insecta</taxon>
        <taxon>Pterygota</taxon>
        <taxon>Neoptera</taxon>
        <taxon>Endopterygota</taxon>
        <taxon>Lepidoptera</taxon>
        <taxon>Glossata</taxon>
        <taxon>Ditrysia</taxon>
        <taxon>Tortricoidea</taxon>
        <taxon>Tortricidae</taxon>
        <taxon>Tortricinae</taxon>
        <taxon>Choristoneura</taxon>
    </lineage>
</organism>